<evidence type="ECO:0000256" key="10">
    <source>
        <dbReference type="ARBA" id="ARBA00029774"/>
    </source>
</evidence>
<dbReference type="GO" id="GO:0005737">
    <property type="term" value="C:cytoplasm"/>
    <property type="evidence" value="ECO:0007669"/>
    <property type="project" value="UniProtKB-SubCell"/>
</dbReference>
<evidence type="ECO:0000259" key="12">
    <source>
        <dbReference type="PROSITE" id="PS51163"/>
    </source>
</evidence>
<dbReference type="SUPFAM" id="SSF55821">
    <property type="entry name" value="YrdC/RibB"/>
    <property type="match status" value="1"/>
</dbReference>
<gene>
    <name evidence="13" type="ORF">GM50_17035</name>
</gene>
<dbReference type="AlphaFoldDB" id="A0A094QLW7"/>
<comment type="catalytic activity">
    <reaction evidence="11">
        <text>L-threonine + hydrogencarbonate + ATP = L-threonylcarbamoyladenylate + diphosphate + H2O</text>
        <dbReference type="Rhea" id="RHEA:36407"/>
        <dbReference type="ChEBI" id="CHEBI:15377"/>
        <dbReference type="ChEBI" id="CHEBI:17544"/>
        <dbReference type="ChEBI" id="CHEBI:30616"/>
        <dbReference type="ChEBI" id="CHEBI:33019"/>
        <dbReference type="ChEBI" id="CHEBI:57926"/>
        <dbReference type="ChEBI" id="CHEBI:73682"/>
        <dbReference type="EC" id="2.7.7.87"/>
    </reaction>
</comment>
<evidence type="ECO:0000256" key="1">
    <source>
        <dbReference type="ARBA" id="ARBA00004496"/>
    </source>
</evidence>
<evidence type="ECO:0000256" key="7">
    <source>
        <dbReference type="ARBA" id="ARBA00022695"/>
    </source>
</evidence>
<proteinExistence type="inferred from homology"/>
<dbReference type="NCBIfam" id="TIGR00057">
    <property type="entry name" value="L-threonylcarbamoyladenylate synthase"/>
    <property type="match status" value="1"/>
</dbReference>
<accession>A0A094QLW7</accession>
<dbReference type="GO" id="GO:0005524">
    <property type="term" value="F:ATP binding"/>
    <property type="evidence" value="ECO:0007669"/>
    <property type="project" value="UniProtKB-KW"/>
</dbReference>
<keyword evidence="8" id="KW-0547">Nucleotide-binding</keyword>
<comment type="similarity">
    <text evidence="2">Belongs to the SUA5 family.</text>
</comment>
<dbReference type="Gene3D" id="3.90.870.10">
    <property type="entry name" value="DHBP synthase"/>
    <property type="match status" value="1"/>
</dbReference>
<dbReference type="EMBL" id="JNSK01000093">
    <property type="protein sequence ID" value="KGA15481.1"/>
    <property type="molecule type" value="Genomic_DNA"/>
</dbReference>
<dbReference type="InterPro" id="IPR006070">
    <property type="entry name" value="Sua5-like_dom"/>
</dbReference>
<dbReference type="GO" id="GO:0061710">
    <property type="term" value="F:L-threonylcarbamoyladenylate synthase"/>
    <property type="evidence" value="ECO:0007669"/>
    <property type="project" value="UniProtKB-EC"/>
</dbReference>
<dbReference type="InterPro" id="IPR050156">
    <property type="entry name" value="TC-AMP_synthase_SUA5"/>
</dbReference>
<dbReference type="PANTHER" id="PTHR17490">
    <property type="entry name" value="SUA5"/>
    <property type="match status" value="1"/>
</dbReference>
<comment type="caution">
    <text evidence="13">The sequence shown here is derived from an EMBL/GenBank/DDBJ whole genome shotgun (WGS) entry which is preliminary data.</text>
</comment>
<protein>
    <recommendedName>
        <fullName evidence="10">L-threonylcarbamoyladenylate synthase</fullName>
        <ecNumber evidence="3">2.7.7.87</ecNumber>
    </recommendedName>
    <alternativeName>
        <fullName evidence="10">L-threonylcarbamoyladenylate synthase</fullName>
    </alternativeName>
</protein>
<dbReference type="GO" id="GO:0006450">
    <property type="term" value="P:regulation of translational fidelity"/>
    <property type="evidence" value="ECO:0007669"/>
    <property type="project" value="TreeGrafter"/>
</dbReference>
<evidence type="ECO:0000256" key="9">
    <source>
        <dbReference type="ARBA" id="ARBA00022840"/>
    </source>
</evidence>
<organism evidence="13">
    <name type="scientific">freshwater metagenome</name>
    <dbReference type="NCBI Taxonomy" id="449393"/>
    <lineage>
        <taxon>unclassified sequences</taxon>
        <taxon>metagenomes</taxon>
        <taxon>ecological metagenomes</taxon>
    </lineage>
</organism>
<name>A0A094QLW7_9ZZZZ</name>
<dbReference type="EC" id="2.7.7.87" evidence="3"/>
<evidence type="ECO:0000256" key="3">
    <source>
        <dbReference type="ARBA" id="ARBA00012584"/>
    </source>
</evidence>
<dbReference type="InterPro" id="IPR017945">
    <property type="entry name" value="DHBP_synth_RibB-like_a/b_dom"/>
</dbReference>
<reference evidence="13" key="1">
    <citation type="submission" date="2014-05" db="EMBL/GenBank/DDBJ databases">
        <title>Key roles for freshwater Actinobacteria revealed by deep metagenomic sequencing.</title>
        <authorList>
            <person name="Ghai R."/>
            <person name="Mizuno C.M."/>
            <person name="Picazo A."/>
            <person name="Camacho A."/>
            <person name="Rodriguez-Valera F."/>
        </authorList>
    </citation>
    <scope>NUCLEOTIDE SEQUENCE</scope>
</reference>
<dbReference type="GO" id="GO:0008033">
    <property type="term" value="P:tRNA processing"/>
    <property type="evidence" value="ECO:0007669"/>
    <property type="project" value="UniProtKB-KW"/>
</dbReference>
<evidence type="ECO:0000256" key="6">
    <source>
        <dbReference type="ARBA" id="ARBA00022694"/>
    </source>
</evidence>
<feature type="non-terminal residue" evidence="13">
    <location>
        <position position="142"/>
    </location>
</feature>
<evidence type="ECO:0000313" key="13">
    <source>
        <dbReference type="EMBL" id="KGA15481.1"/>
    </source>
</evidence>
<dbReference type="GO" id="GO:0000049">
    <property type="term" value="F:tRNA binding"/>
    <property type="evidence" value="ECO:0007669"/>
    <property type="project" value="TreeGrafter"/>
</dbReference>
<keyword evidence="5" id="KW-0808">Transferase</keyword>
<dbReference type="PANTHER" id="PTHR17490:SF16">
    <property type="entry name" value="THREONYLCARBAMOYL-AMP SYNTHASE"/>
    <property type="match status" value="1"/>
</dbReference>
<dbReference type="PROSITE" id="PS51163">
    <property type="entry name" value="YRDC"/>
    <property type="match status" value="1"/>
</dbReference>
<evidence type="ECO:0000256" key="2">
    <source>
        <dbReference type="ARBA" id="ARBA00007663"/>
    </source>
</evidence>
<evidence type="ECO:0000256" key="4">
    <source>
        <dbReference type="ARBA" id="ARBA00022490"/>
    </source>
</evidence>
<evidence type="ECO:0000256" key="8">
    <source>
        <dbReference type="ARBA" id="ARBA00022741"/>
    </source>
</evidence>
<keyword evidence="7" id="KW-0548">Nucleotidyltransferase</keyword>
<dbReference type="Pfam" id="PF01300">
    <property type="entry name" value="Sua5_yciO_yrdC"/>
    <property type="match status" value="1"/>
</dbReference>
<sequence length="142" mass="15100">MGQSQFVSRCTADALSLAAQKLMDGHLVAFPTETVYGLGADATNKTAVAQIYAAKGRPADHPLIVHVRSMQAMGDWAEEIPTYAIDLARDFWPGPMTLILNRSSLAQDFITGGQNSVGIRVPDHVVALALLNAFHAIGGKGI</sequence>
<evidence type="ECO:0000256" key="5">
    <source>
        <dbReference type="ARBA" id="ARBA00022679"/>
    </source>
</evidence>
<comment type="subcellular location">
    <subcellularLocation>
        <location evidence="1">Cytoplasm</location>
    </subcellularLocation>
</comment>
<dbReference type="GO" id="GO:0003725">
    <property type="term" value="F:double-stranded RNA binding"/>
    <property type="evidence" value="ECO:0007669"/>
    <property type="project" value="InterPro"/>
</dbReference>
<keyword evidence="6" id="KW-0819">tRNA processing</keyword>
<keyword evidence="9" id="KW-0067">ATP-binding</keyword>
<evidence type="ECO:0000256" key="11">
    <source>
        <dbReference type="ARBA" id="ARBA00048366"/>
    </source>
</evidence>
<feature type="domain" description="YrdC-like" evidence="12">
    <location>
        <begin position="12"/>
        <end position="142"/>
    </location>
</feature>
<keyword evidence="4" id="KW-0963">Cytoplasm</keyword>